<proteinExistence type="predicted"/>
<dbReference type="AlphaFoldDB" id="A0AAV9NU98"/>
<organism evidence="1 2">
    <name type="scientific">Saxophila tyrrhenica</name>
    <dbReference type="NCBI Taxonomy" id="1690608"/>
    <lineage>
        <taxon>Eukaryota</taxon>
        <taxon>Fungi</taxon>
        <taxon>Dikarya</taxon>
        <taxon>Ascomycota</taxon>
        <taxon>Pezizomycotina</taxon>
        <taxon>Dothideomycetes</taxon>
        <taxon>Dothideomycetidae</taxon>
        <taxon>Mycosphaerellales</taxon>
        <taxon>Extremaceae</taxon>
        <taxon>Saxophila</taxon>
    </lineage>
</organism>
<gene>
    <name evidence="1" type="ORF">LTR77_010818</name>
</gene>
<accession>A0AAV9NU98</accession>
<evidence type="ECO:0000313" key="1">
    <source>
        <dbReference type="EMBL" id="KAK5163232.1"/>
    </source>
</evidence>
<dbReference type="GeneID" id="89932143"/>
<protein>
    <submittedName>
        <fullName evidence="1">Uncharacterized protein</fullName>
    </submittedName>
</protein>
<dbReference type="RefSeq" id="XP_064653757.1">
    <property type="nucleotide sequence ID" value="XM_064808035.1"/>
</dbReference>
<reference evidence="1 2" key="1">
    <citation type="submission" date="2023-08" db="EMBL/GenBank/DDBJ databases">
        <title>Black Yeasts Isolated from many extreme environments.</title>
        <authorList>
            <person name="Coleine C."/>
            <person name="Stajich J.E."/>
            <person name="Selbmann L."/>
        </authorList>
    </citation>
    <scope>NUCLEOTIDE SEQUENCE [LARGE SCALE GENOMIC DNA]</scope>
    <source>
        <strain evidence="1 2">CCFEE 5935</strain>
    </source>
</reference>
<keyword evidence="2" id="KW-1185">Reference proteome</keyword>
<name>A0AAV9NU98_9PEZI</name>
<sequence length="252" mass="27537">MATSGGSSTPPVSLALTNKTILGGSSTMPTAPDLATTAATTTTSDSMTDQAQQDRLQRAHHNATKCRLLTLPPELRNRINEEVIASNKEPHVRVPHHPGQAPEHFSGMQLTQVCQRMCNDILPMLWAQPIVFVLHKKRMEGHASCEYDAAATVTLDSGLFARDLSRLFISYASVSLDQRQTTEVYLEPDTPGTPKKHKHECMCGGGAWTTATCGAMIQAVNDWNAKLRSRDVEGTGLTEDVVRKMIAMVLRD</sequence>
<evidence type="ECO:0000313" key="2">
    <source>
        <dbReference type="Proteomes" id="UP001337655"/>
    </source>
</evidence>
<comment type="caution">
    <text evidence="1">The sequence shown here is derived from an EMBL/GenBank/DDBJ whole genome shotgun (WGS) entry which is preliminary data.</text>
</comment>
<dbReference type="EMBL" id="JAVRRT010000027">
    <property type="protein sequence ID" value="KAK5163232.1"/>
    <property type="molecule type" value="Genomic_DNA"/>
</dbReference>
<dbReference type="Proteomes" id="UP001337655">
    <property type="component" value="Unassembled WGS sequence"/>
</dbReference>